<dbReference type="PANTHER" id="PTHR21666">
    <property type="entry name" value="PEPTIDASE-RELATED"/>
    <property type="match status" value="1"/>
</dbReference>
<evidence type="ECO:0000313" key="3">
    <source>
        <dbReference type="EMBL" id="KQC28547.1"/>
    </source>
</evidence>
<dbReference type="Gene3D" id="2.70.70.10">
    <property type="entry name" value="Glucose Permease (Domain IIA)"/>
    <property type="match status" value="1"/>
</dbReference>
<feature type="domain" description="M23ase beta-sheet core" evidence="2">
    <location>
        <begin position="135"/>
        <end position="171"/>
    </location>
</feature>
<evidence type="ECO:0000313" key="4">
    <source>
        <dbReference type="Proteomes" id="UP000050827"/>
    </source>
</evidence>
<keyword evidence="1" id="KW-0732">Signal</keyword>
<sequence length="563" mass="64049">MRFHFFGVLFSLSLCLTSQEKYPQDAFQSPMDIPLILAGTFGELRSNHFHAGIDIKTQQRQGLPVFSIADGTITRIKISHWGYGKAIYIAHPNGYTSVYAHLKKFSPEIEAYIKKVQYQKQSYEVQVFPDYGELKVAKGSVIAYSGNTGGSSGPHLHFEIRSSVTEKPTNPLLYGYDIRDATNPSLVGLFAYPLSDNAVVNQSAKKIQLNFTQQSDGTFLADKVTAIGTIGFGFNGFDRQDMAANKNGVYAVKQIVNGKVFSEYNFETFSFGESRYINTLIDYSHFGKFRQRIQKCFKEPFNHLSIYKTLYNNGKIDIKEGLSYTVELNISDVENNVTKLIIPVDGKKENTKINKYDAKTDDFILADKPNNFDLEAAKVYFPANTFYEDFYIDLKKGKDTVTIHDNSVAAHRNFTISFDVSKYSKEDQKQLFIARLSKNKEPLHSKTYKRDASFTTRTRTFGTYTLVRDSIGPTIKAKNFKEKQWLSNYSYLSLEISDDLSGIASYSATLNGEWILMEYEPKTRTITYNFDDKILNKTQCNLKVVVTDNVGNSNVFERTFFKK</sequence>
<dbReference type="OrthoDB" id="9810477at2"/>
<dbReference type="InterPro" id="IPR011055">
    <property type="entry name" value="Dup_hybrid_motif"/>
</dbReference>
<comment type="caution">
    <text evidence="3">The sequence shown here is derived from an EMBL/GenBank/DDBJ whole genome shotgun (WGS) entry which is preliminary data.</text>
</comment>
<organism evidence="3 4">
    <name type="scientific">Flagellimonas eckloniae</name>
    <dbReference type="NCBI Taxonomy" id="346185"/>
    <lineage>
        <taxon>Bacteria</taxon>
        <taxon>Pseudomonadati</taxon>
        <taxon>Bacteroidota</taxon>
        <taxon>Flavobacteriia</taxon>
        <taxon>Flavobacteriales</taxon>
        <taxon>Flavobacteriaceae</taxon>
        <taxon>Flagellimonas</taxon>
    </lineage>
</organism>
<proteinExistence type="predicted"/>
<dbReference type="AlphaFoldDB" id="A0A0N8WFF4"/>
<name>A0A0N8WFF4_9FLAO</name>
<dbReference type="PANTHER" id="PTHR21666:SF289">
    <property type="entry name" value="L-ALA--D-GLU ENDOPEPTIDASE"/>
    <property type="match status" value="1"/>
</dbReference>
<dbReference type="SUPFAM" id="SSF51261">
    <property type="entry name" value="Duplicated hybrid motif"/>
    <property type="match status" value="1"/>
</dbReference>
<dbReference type="Proteomes" id="UP000050827">
    <property type="component" value="Unassembled WGS sequence"/>
</dbReference>
<dbReference type="PATRIC" id="fig|1547436.3.peg.99"/>
<feature type="domain" description="M23ase beta-sheet core" evidence="2">
    <location>
        <begin position="49"/>
        <end position="115"/>
    </location>
</feature>
<dbReference type="STRING" id="346185.AAY42_00505"/>
<gene>
    <name evidence="3" type="ORF">AAY42_00505</name>
</gene>
<dbReference type="InterPro" id="IPR050570">
    <property type="entry name" value="Cell_wall_metabolism_enzyme"/>
</dbReference>
<dbReference type="RefSeq" id="WP_055392061.1">
    <property type="nucleotide sequence ID" value="NZ_LCTZ01000002.1"/>
</dbReference>
<evidence type="ECO:0000256" key="1">
    <source>
        <dbReference type="ARBA" id="ARBA00022729"/>
    </source>
</evidence>
<dbReference type="GO" id="GO:0004222">
    <property type="term" value="F:metalloendopeptidase activity"/>
    <property type="evidence" value="ECO:0007669"/>
    <property type="project" value="TreeGrafter"/>
</dbReference>
<dbReference type="InterPro" id="IPR016047">
    <property type="entry name" value="M23ase_b-sheet_dom"/>
</dbReference>
<dbReference type="CDD" id="cd12797">
    <property type="entry name" value="M23_peptidase"/>
    <property type="match status" value="1"/>
</dbReference>
<dbReference type="EMBL" id="LCTZ01000002">
    <property type="protein sequence ID" value="KQC28547.1"/>
    <property type="molecule type" value="Genomic_DNA"/>
</dbReference>
<reference evidence="3 4" key="1">
    <citation type="submission" date="2015-04" db="EMBL/GenBank/DDBJ databases">
        <title>Complete genome of flavobacterium.</title>
        <authorList>
            <person name="Kwon Y.M."/>
            <person name="Kim S.-J."/>
        </authorList>
    </citation>
    <scope>NUCLEOTIDE SEQUENCE [LARGE SCALE GENOMIC DNA]</scope>
    <source>
        <strain evidence="3 4">DK169</strain>
    </source>
</reference>
<accession>A0A0N8WFF4</accession>
<protein>
    <submittedName>
        <fullName evidence="3">Peptidase M23</fullName>
    </submittedName>
</protein>
<evidence type="ECO:0000259" key="2">
    <source>
        <dbReference type="Pfam" id="PF01551"/>
    </source>
</evidence>
<keyword evidence="4" id="KW-1185">Reference proteome</keyword>
<dbReference type="Pfam" id="PF01551">
    <property type="entry name" value="Peptidase_M23"/>
    <property type="match status" value="2"/>
</dbReference>